<evidence type="ECO:0000313" key="3">
    <source>
        <dbReference type="EMBL" id="OGM88563.1"/>
    </source>
</evidence>
<reference evidence="3 4" key="1">
    <citation type="journal article" date="2016" name="Nat. Commun.">
        <title>Thousands of microbial genomes shed light on interconnected biogeochemical processes in an aquifer system.</title>
        <authorList>
            <person name="Anantharaman K."/>
            <person name="Brown C.T."/>
            <person name="Hug L.A."/>
            <person name="Sharon I."/>
            <person name="Castelle C.J."/>
            <person name="Probst A.J."/>
            <person name="Thomas B.C."/>
            <person name="Singh A."/>
            <person name="Wilkins M.J."/>
            <person name="Karaoz U."/>
            <person name="Brodie E.L."/>
            <person name="Williams K.H."/>
            <person name="Hubbard S.S."/>
            <person name="Banfield J.F."/>
        </authorList>
    </citation>
    <scope>NUCLEOTIDE SEQUENCE [LARGE SCALE GENOMIC DNA]</scope>
</reference>
<dbReference type="Proteomes" id="UP000177596">
    <property type="component" value="Unassembled WGS sequence"/>
</dbReference>
<evidence type="ECO:0000256" key="2">
    <source>
        <dbReference type="SAM" id="Phobius"/>
    </source>
</evidence>
<keyword evidence="2" id="KW-0472">Membrane</keyword>
<feature type="transmembrane region" description="Helical" evidence="2">
    <location>
        <begin position="84"/>
        <end position="101"/>
    </location>
</feature>
<organism evidence="3 4">
    <name type="scientific">Candidatus Woesebacteria bacterium RIFOXYD1_FULL_43_18</name>
    <dbReference type="NCBI Taxonomy" id="1802551"/>
    <lineage>
        <taxon>Bacteria</taxon>
        <taxon>Candidatus Woeseibacteriota</taxon>
    </lineage>
</organism>
<dbReference type="AlphaFoldDB" id="A0A1F8DIX4"/>
<feature type="region of interest" description="Disordered" evidence="1">
    <location>
        <begin position="36"/>
        <end position="62"/>
    </location>
</feature>
<sequence length="107" mass="11901">MKSKCQGDIEEDVAIHRTRKNKENPHYGFLVSWQPGDHSQAHVKGESKSEKFPSPATPRHGENAVSMAQGTLASGTKKGIIRSLILISFILILELVVYLAWNKFVLS</sequence>
<gene>
    <name evidence="3" type="ORF">A2573_03065</name>
</gene>
<feature type="compositionally biased region" description="Basic and acidic residues" evidence="1">
    <location>
        <begin position="39"/>
        <end position="51"/>
    </location>
</feature>
<keyword evidence="2" id="KW-1133">Transmembrane helix</keyword>
<keyword evidence="2" id="KW-0812">Transmembrane</keyword>
<protein>
    <submittedName>
        <fullName evidence="3">Uncharacterized protein</fullName>
    </submittedName>
</protein>
<proteinExistence type="predicted"/>
<evidence type="ECO:0000256" key="1">
    <source>
        <dbReference type="SAM" id="MobiDB-lite"/>
    </source>
</evidence>
<name>A0A1F8DIX4_9BACT</name>
<evidence type="ECO:0000313" key="4">
    <source>
        <dbReference type="Proteomes" id="UP000177596"/>
    </source>
</evidence>
<comment type="caution">
    <text evidence="3">The sequence shown here is derived from an EMBL/GenBank/DDBJ whole genome shotgun (WGS) entry which is preliminary data.</text>
</comment>
<accession>A0A1F8DIX4</accession>
<dbReference type="EMBL" id="MGIL01000007">
    <property type="protein sequence ID" value="OGM88563.1"/>
    <property type="molecule type" value="Genomic_DNA"/>
</dbReference>